<evidence type="ECO:0000256" key="5">
    <source>
        <dbReference type="SAM" id="MobiDB-lite"/>
    </source>
</evidence>
<evidence type="ECO:0000313" key="8">
    <source>
        <dbReference type="EMBL" id="KAJ8283824.1"/>
    </source>
</evidence>
<evidence type="ECO:0008006" key="10">
    <source>
        <dbReference type="Google" id="ProtNLM"/>
    </source>
</evidence>
<feature type="compositionally biased region" description="Polar residues" evidence="5">
    <location>
        <begin position="605"/>
        <end position="616"/>
    </location>
</feature>
<keyword evidence="9" id="KW-1185">Reference proteome</keyword>
<name>A0A9Q1DY89_CONCO</name>
<dbReference type="SMART" id="SM00324">
    <property type="entry name" value="RhoGAP"/>
    <property type="match status" value="1"/>
</dbReference>
<dbReference type="InterPro" id="IPR004148">
    <property type="entry name" value="BAR_dom"/>
</dbReference>
<dbReference type="Gene3D" id="1.20.1270.60">
    <property type="entry name" value="Arfaptin homology (AH) domain/BAR domain"/>
    <property type="match status" value="1"/>
</dbReference>
<dbReference type="AlphaFoldDB" id="A0A9Q1DY89"/>
<reference evidence="8" key="1">
    <citation type="journal article" date="2023" name="Science">
        <title>Genome structures resolve the early diversification of teleost fishes.</title>
        <authorList>
            <person name="Parey E."/>
            <person name="Louis A."/>
            <person name="Montfort J."/>
            <person name="Bouchez O."/>
            <person name="Roques C."/>
            <person name="Iampietro C."/>
            <person name="Lluch J."/>
            <person name="Castinel A."/>
            <person name="Donnadieu C."/>
            <person name="Desvignes T."/>
            <person name="Floi Bucao C."/>
            <person name="Jouanno E."/>
            <person name="Wen M."/>
            <person name="Mejri S."/>
            <person name="Dirks R."/>
            <person name="Jansen H."/>
            <person name="Henkel C."/>
            <person name="Chen W.J."/>
            <person name="Zahm M."/>
            <person name="Cabau C."/>
            <person name="Klopp C."/>
            <person name="Thompson A.W."/>
            <person name="Robinson-Rechavi M."/>
            <person name="Braasch I."/>
            <person name="Lecointre G."/>
            <person name="Bobe J."/>
            <person name="Postlethwait J.H."/>
            <person name="Berthelot C."/>
            <person name="Roest Crollius H."/>
            <person name="Guiguen Y."/>
        </authorList>
    </citation>
    <scope>NUCLEOTIDE SEQUENCE</scope>
    <source>
        <strain evidence="8">Concon-B</strain>
    </source>
</reference>
<dbReference type="GO" id="GO:0005096">
    <property type="term" value="F:GTPase activator activity"/>
    <property type="evidence" value="ECO:0007669"/>
    <property type="project" value="UniProtKB-KW"/>
</dbReference>
<dbReference type="SUPFAM" id="SSF48350">
    <property type="entry name" value="GTPase activation domain, GAP"/>
    <property type="match status" value="1"/>
</dbReference>
<dbReference type="InterPro" id="IPR000198">
    <property type="entry name" value="RhoGAP_dom"/>
</dbReference>
<gene>
    <name evidence="8" type="ORF">COCON_G00026740</name>
</gene>
<dbReference type="PANTHER" id="PTHR14130:SF12">
    <property type="entry name" value="BARGIN-RELATED"/>
    <property type="match status" value="1"/>
</dbReference>
<feature type="compositionally biased region" description="Polar residues" evidence="5">
    <location>
        <begin position="149"/>
        <end position="162"/>
    </location>
</feature>
<dbReference type="InterPro" id="IPR008936">
    <property type="entry name" value="Rho_GTPase_activation_prot"/>
</dbReference>
<evidence type="ECO:0000256" key="4">
    <source>
        <dbReference type="ARBA" id="ARBA00022553"/>
    </source>
</evidence>
<keyword evidence="4" id="KW-0597">Phosphoprotein</keyword>
<dbReference type="PROSITE" id="PS50238">
    <property type="entry name" value="RHOGAP"/>
    <property type="match status" value="1"/>
</dbReference>
<keyword evidence="3" id="KW-0963">Cytoplasm</keyword>
<evidence type="ECO:0000259" key="6">
    <source>
        <dbReference type="PROSITE" id="PS50238"/>
    </source>
</evidence>
<feature type="compositionally biased region" description="Polar residues" evidence="5">
    <location>
        <begin position="505"/>
        <end position="527"/>
    </location>
</feature>
<proteinExistence type="predicted"/>
<dbReference type="Pfam" id="PF03114">
    <property type="entry name" value="BAR"/>
    <property type="match status" value="1"/>
</dbReference>
<dbReference type="GO" id="GO:0032956">
    <property type="term" value="P:regulation of actin cytoskeleton organization"/>
    <property type="evidence" value="ECO:0007669"/>
    <property type="project" value="TreeGrafter"/>
</dbReference>
<feature type="domain" description="BAR" evidence="7">
    <location>
        <begin position="13"/>
        <end position="238"/>
    </location>
</feature>
<feature type="region of interest" description="Disordered" evidence="5">
    <location>
        <begin position="149"/>
        <end position="169"/>
    </location>
</feature>
<accession>A0A9Q1DY89</accession>
<dbReference type="InterPro" id="IPR047165">
    <property type="entry name" value="RHG17/44/SH3BP1-like"/>
</dbReference>
<evidence type="ECO:0000313" key="9">
    <source>
        <dbReference type="Proteomes" id="UP001152803"/>
    </source>
</evidence>
<feature type="compositionally biased region" description="Polar residues" evidence="5">
    <location>
        <begin position="583"/>
        <end position="596"/>
    </location>
</feature>
<dbReference type="PANTHER" id="PTHR14130">
    <property type="entry name" value="3BP-1 RELATED RHOGAP"/>
    <property type="match status" value="1"/>
</dbReference>
<evidence type="ECO:0000256" key="2">
    <source>
        <dbReference type="ARBA" id="ARBA00022468"/>
    </source>
</evidence>
<dbReference type="FunFam" id="1.10.555.10:FF:000001">
    <property type="entry name" value="Rho GTPase activating protein 44"/>
    <property type="match status" value="1"/>
</dbReference>
<dbReference type="SUPFAM" id="SSF103657">
    <property type="entry name" value="BAR/IMD domain-like"/>
    <property type="match status" value="1"/>
</dbReference>
<dbReference type="GO" id="GO:0035020">
    <property type="term" value="P:regulation of Rac protein signal transduction"/>
    <property type="evidence" value="ECO:0007669"/>
    <property type="project" value="TreeGrafter"/>
</dbReference>
<keyword evidence="2" id="KW-0343">GTPase activation</keyword>
<dbReference type="FunFam" id="1.20.1270.60:FF:000053">
    <property type="entry name" value="SH3 domain-binding protein 1"/>
    <property type="match status" value="1"/>
</dbReference>
<feature type="domain" description="Rho-GAP" evidence="6">
    <location>
        <begin position="253"/>
        <end position="445"/>
    </location>
</feature>
<dbReference type="Pfam" id="PF00620">
    <property type="entry name" value="RhoGAP"/>
    <property type="match status" value="1"/>
</dbReference>
<protein>
    <recommendedName>
        <fullName evidence="10">Rho GTPase activating protein 44</fullName>
    </recommendedName>
</protein>
<dbReference type="Proteomes" id="UP001152803">
    <property type="component" value="Unassembled WGS sequence"/>
</dbReference>
<evidence type="ECO:0000259" key="7">
    <source>
        <dbReference type="PROSITE" id="PS51021"/>
    </source>
</evidence>
<dbReference type="InterPro" id="IPR027267">
    <property type="entry name" value="AH/BAR_dom_sf"/>
</dbReference>
<evidence type="ECO:0000256" key="3">
    <source>
        <dbReference type="ARBA" id="ARBA00022490"/>
    </source>
</evidence>
<comment type="subcellular location">
    <subcellularLocation>
        <location evidence="1">Cytoplasm</location>
        <location evidence="1">Cytosol</location>
    </subcellularLocation>
</comment>
<dbReference type="SMART" id="SM00721">
    <property type="entry name" value="BAR"/>
    <property type="match status" value="1"/>
</dbReference>
<evidence type="ECO:0000256" key="1">
    <source>
        <dbReference type="ARBA" id="ARBA00004514"/>
    </source>
</evidence>
<dbReference type="GO" id="GO:0005829">
    <property type="term" value="C:cytosol"/>
    <property type="evidence" value="ECO:0007669"/>
    <property type="project" value="UniProtKB-SubCell"/>
</dbReference>
<feature type="region of interest" description="Disordered" evidence="5">
    <location>
        <begin position="499"/>
        <end position="645"/>
    </location>
</feature>
<organism evidence="8 9">
    <name type="scientific">Conger conger</name>
    <name type="common">Conger eel</name>
    <name type="synonym">Muraena conger</name>
    <dbReference type="NCBI Taxonomy" id="82655"/>
    <lineage>
        <taxon>Eukaryota</taxon>
        <taxon>Metazoa</taxon>
        <taxon>Chordata</taxon>
        <taxon>Craniata</taxon>
        <taxon>Vertebrata</taxon>
        <taxon>Euteleostomi</taxon>
        <taxon>Actinopterygii</taxon>
        <taxon>Neopterygii</taxon>
        <taxon>Teleostei</taxon>
        <taxon>Anguilliformes</taxon>
        <taxon>Congridae</taxon>
        <taxon>Conger</taxon>
    </lineage>
</organism>
<dbReference type="Gene3D" id="1.10.555.10">
    <property type="entry name" value="Rho GTPase activation protein"/>
    <property type="match status" value="1"/>
</dbReference>
<dbReference type="OrthoDB" id="19923at2759"/>
<dbReference type="GO" id="GO:0007165">
    <property type="term" value="P:signal transduction"/>
    <property type="evidence" value="ECO:0007669"/>
    <property type="project" value="InterPro"/>
</dbReference>
<dbReference type="EMBL" id="JAFJMO010000002">
    <property type="protein sequence ID" value="KAJ8283824.1"/>
    <property type="molecule type" value="Genomic_DNA"/>
</dbReference>
<dbReference type="PROSITE" id="PS51021">
    <property type="entry name" value="BAR"/>
    <property type="match status" value="1"/>
</dbReference>
<sequence length="645" mass="72270">MLKQFSLLKQFGSAGKSQDASDLLSENLALVEQRVEPVKRAAHIVYKRLSGCLQSQQGMDAERRMKKLPLMLLSVSMAESLKDFDGDSTLRKVLEMTCFMQSFLAKTLADFEVQLEKKVLEPLNKLSEEDLAELLKNKKQFTKLTTEWHNARNRSQTSSGPQAKQDGLREDMEEAWRRLENIKDEYSADLYHFASKEDEYASYFVRLLDLQAEYHKVSLQFLERNISELKESCIQAGNQVCAQSCSLGKVFGRPLLSHLLDSGEEIALPIQLCVQMLQEKGLEEEGLFRLAASASDMKRLKCSLDCGLVDHSEFSSDPHAVAGALKCYLRELPEPLMTFDLYSDWFKAAGEKEESDRLEQLKRVLKKLPVENYKNLRYLMKFLARLSEHQAVNKMSPSNIAIVLGPNLLWPHSKGEDSLMDMASTYSVQVVAVIEPLIQYTNDLFTEEEDFDIHEVLGSPDFSDSLLRRMDSWMAHTHGTTLSSPLSLTNSSSVFSSALATDSSPATSPTQRENPPSHSDYPNSTQNQDKDSNQGPTPEPKPQGPNQPQRYPTAPTGTLRDQRQQCKLRRMRRSTEGEVSPGLSWQTNSSSLSPHSAQPVAPEPASSSITPQDSSTLRGRNRRALLRAPAVAPPPPPCQLSSAIQ</sequence>
<comment type="caution">
    <text evidence="8">The sequence shown here is derived from an EMBL/GenBank/DDBJ whole genome shotgun (WGS) entry which is preliminary data.</text>
</comment>